<dbReference type="InterPro" id="IPR011856">
    <property type="entry name" value="tRNA_endonuc-like_dom_sf"/>
</dbReference>
<keyword evidence="3" id="KW-1185">Reference proteome</keyword>
<keyword evidence="2" id="KW-0378">Hydrolase</keyword>
<dbReference type="InterPro" id="IPR007560">
    <property type="entry name" value="Restrct_endonuc_IV_Mrr"/>
</dbReference>
<proteinExistence type="predicted"/>
<keyword evidence="2" id="KW-0255">Endonuclease</keyword>
<dbReference type="Proteomes" id="UP000669317">
    <property type="component" value="Unassembled WGS sequence"/>
</dbReference>
<dbReference type="Gene3D" id="3.40.1350.10">
    <property type="match status" value="1"/>
</dbReference>
<dbReference type="InterPro" id="IPR011335">
    <property type="entry name" value="Restrct_endonuc-II-like"/>
</dbReference>
<evidence type="ECO:0000313" key="2">
    <source>
        <dbReference type="EMBL" id="MBP0110424.1"/>
    </source>
</evidence>
<dbReference type="PANTHER" id="PTHR30015:SF6">
    <property type="entry name" value="SLL1429 PROTEIN"/>
    <property type="match status" value="1"/>
</dbReference>
<name>A0ABS3ZQI7_9BRAD</name>
<evidence type="ECO:0000259" key="1">
    <source>
        <dbReference type="Pfam" id="PF04471"/>
    </source>
</evidence>
<dbReference type="Pfam" id="PF04471">
    <property type="entry name" value="Mrr_cat"/>
    <property type="match status" value="1"/>
</dbReference>
<sequence>MFPVQLGDRLVGYCRKVRTCHDRRIEHVPVQPSKRAQLRAESVVLTLGFPTWSSHARSCCLADALSRFPGSRALVVASEAPPIAVDTQFTFQFFGRDALAEPDTRFRLEQYAPSVGLLQRIQRKLIQIDDLSWREFEQLIASMLEADGYLVELLKGSKDGGVDVVAIKDLGEAGLFKSVWQAKKHRLDRKVGLSLVRELADTRLEHGASKGIIVTTSFLTSGALERVERDQYLLGKVDRADLDQWIERTLRAD</sequence>
<dbReference type="SUPFAM" id="SSF52980">
    <property type="entry name" value="Restriction endonuclease-like"/>
    <property type="match status" value="1"/>
</dbReference>
<feature type="domain" description="Restriction endonuclease type IV Mrr" evidence="1">
    <location>
        <begin position="128"/>
        <end position="245"/>
    </location>
</feature>
<evidence type="ECO:0000313" key="3">
    <source>
        <dbReference type="Proteomes" id="UP000669317"/>
    </source>
</evidence>
<gene>
    <name evidence="2" type="ORF">JWS04_04790</name>
</gene>
<reference evidence="2 3" key="1">
    <citation type="submission" date="2021-03" db="EMBL/GenBank/DDBJ databases">
        <title>Genome Sequence of Bradyrhizobium vignae strain ISRA400.</title>
        <authorList>
            <person name="Tisa L.S."/>
            <person name="Svistoonoff S."/>
            <person name="Hocher V."/>
            <person name="Fall S."/>
            <person name="Zaiya A."/>
            <person name="Naing D."/>
            <person name="Niang N."/>
            <person name="Diouf A."/>
            <person name="Dasylva M.C."/>
            <person name="Toure O."/>
            <person name="Gueye M."/>
            <person name="Gully D."/>
            <person name="Tisseyre P."/>
            <person name="Simpson S."/>
            <person name="Morris K."/>
            <person name="Thomas W.K."/>
        </authorList>
    </citation>
    <scope>NUCLEOTIDE SEQUENCE [LARGE SCALE GENOMIC DNA]</scope>
    <source>
        <strain evidence="2 3">ISRA400</strain>
    </source>
</reference>
<protein>
    <submittedName>
        <fullName evidence="2">Restriction endonuclease</fullName>
    </submittedName>
</protein>
<accession>A0ABS3ZQI7</accession>
<dbReference type="InterPro" id="IPR052906">
    <property type="entry name" value="Type_IV_Methyl-Rstrct_Enzyme"/>
</dbReference>
<keyword evidence="2" id="KW-0540">Nuclease</keyword>
<dbReference type="RefSeq" id="WP_209294465.1">
    <property type="nucleotide sequence ID" value="NZ_JAGIKT010000007.1"/>
</dbReference>
<comment type="caution">
    <text evidence="2">The sequence shown here is derived from an EMBL/GenBank/DDBJ whole genome shotgun (WGS) entry which is preliminary data.</text>
</comment>
<dbReference type="GO" id="GO:0004519">
    <property type="term" value="F:endonuclease activity"/>
    <property type="evidence" value="ECO:0007669"/>
    <property type="project" value="UniProtKB-KW"/>
</dbReference>
<dbReference type="PANTHER" id="PTHR30015">
    <property type="entry name" value="MRR RESTRICTION SYSTEM PROTEIN"/>
    <property type="match status" value="1"/>
</dbReference>
<dbReference type="EMBL" id="JAGIKT010000007">
    <property type="protein sequence ID" value="MBP0110424.1"/>
    <property type="molecule type" value="Genomic_DNA"/>
</dbReference>
<organism evidence="2 3">
    <name type="scientific">Bradyrhizobium vignae</name>
    <dbReference type="NCBI Taxonomy" id="1549949"/>
    <lineage>
        <taxon>Bacteria</taxon>
        <taxon>Pseudomonadati</taxon>
        <taxon>Pseudomonadota</taxon>
        <taxon>Alphaproteobacteria</taxon>
        <taxon>Hyphomicrobiales</taxon>
        <taxon>Nitrobacteraceae</taxon>
        <taxon>Bradyrhizobium</taxon>
    </lineage>
</organism>